<gene>
    <name evidence="5" type="ORF">NCTC10138_01378</name>
</gene>
<dbReference type="Proteomes" id="UP000289841">
    <property type="component" value="Chromosome"/>
</dbReference>
<dbReference type="RefSeq" id="WP_026389911.1">
    <property type="nucleotide sequence ID" value="NZ_LR215048.1"/>
</dbReference>
<dbReference type="InterPro" id="IPR016181">
    <property type="entry name" value="Acyl_CoA_acyltransferase"/>
</dbReference>
<protein>
    <submittedName>
        <fullName evidence="5">Ribosomal-protein-alanine N-acetyltransferase</fullName>
    </submittedName>
</protein>
<accession>A0A449BEW4</accession>
<dbReference type="InterPro" id="IPR051016">
    <property type="entry name" value="Diverse_Substrate_AcTransf"/>
</dbReference>
<evidence type="ECO:0000256" key="2">
    <source>
        <dbReference type="ARBA" id="ARBA00023315"/>
    </source>
</evidence>
<feature type="domain" description="N-acetyltransferase" evidence="4">
    <location>
        <begin position="1"/>
        <end position="146"/>
    </location>
</feature>
<keyword evidence="3" id="KW-0812">Transmembrane</keyword>
<keyword evidence="6" id="KW-1185">Reference proteome</keyword>
<evidence type="ECO:0000256" key="1">
    <source>
        <dbReference type="ARBA" id="ARBA00022679"/>
    </source>
</evidence>
<evidence type="ECO:0000256" key="3">
    <source>
        <dbReference type="SAM" id="Phobius"/>
    </source>
</evidence>
<dbReference type="GO" id="GO:0008080">
    <property type="term" value="F:N-acetyltransferase activity"/>
    <property type="evidence" value="ECO:0007669"/>
    <property type="project" value="TreeGrafter"/>
</dbReference>
<feature type="transmembrane region" description="Helical" evidence="3">
    <location>
        <begin position="60"/>
        <end position="81"/>
    </location>
</feature>
<dbReference type="PROSITE" id="PS51186">
    <property type="entry name" value="GNAT"/>
    <property type="match status" value="1"/>
</dbReference>
<keyword evidence="3" id="KW-0472">Membrane</keyword>
<proteinExistence type="predicted"/>
<dbReference type="CDD" id="cd04301">
    <property type="entry name" value="NAT_SF"/>
    <property type="match status" value="1"/>
</dbReference>
<dbReference type="AlphaFoldDB" id="A0A449BEW4"/>
<sequence length="146" mass="17450">MIRKMTENDYEIFLELTKEFYIFPVVENPINDEEIESTFKHIIEDSPYIDGYLIFNKKDVIGFFIIAFGFATEYGGTILFFEDLYIRDKYQGNGIGRKIFKFVEEKYRDEVYAIKLEVGRSNYRAKTLYQKLGYKESKYVTMIKKI</sequence>
<dbReference type="OrthoDB" id="9797456at2"/>
<evidence type="ECO:0000313" key="6">
    <source>
        <dbReference type="Proteomes" id="UP000289841"/>
    </source>
</evidence>
<name>A0A449BEW4_HAPAX</name>
<dbReference type="Gene3D" id="3.40.630.30">
    <property type="match status" value="1"/>
</dbReference>
<dbReference type="EMBL" id="LR215048">
    <property type="protein sequence ID" value="VEU80989.1"/>
    <property type="molecule type" value="Genomic_DNA"/>
</dbReference>
<dbReference type="Pfam" id="PF00583">
    <property type="entry name" value="Acetyltransf_1"/>
    <property type="match status" value="1"/>
</dbReference>
<evidence type="ECO:0000259" key="4">
    <source>
        <dbReference type="PROSITE" id="PS51186"/>
    </source>
</evidence>
<evidence type="ECO:0000313" key="5">
    <source>
        <dbReference type="EMBL" id="VEU80989.1"/>
    </source>
</evidence>
<dbReference type="STRING" id="1278311.GCA_000428705_00070"/>
<keyword evidence="3" id="KW-1133">Transmembrane helix</keyword>
<dbReference type="PANTHER" id="PTHR10545:SF29">
    <property type="entry name" value="GH14572P-RELATED"/>
    <property type="match status" value="1"/>
</dbReference>
<dbReference type="PANTHER" id="PTHR10545">
    <property type="entry name" value="DIAMINE N-ACETYLTRANSFERASE"/>
    <property type="match status" value="1"/>
</dbReference>
<dbReference type="KEGG" id="aaxa:NCTC10138_01378"/>
<reference evidence="5 6" key="1">
    <citation type="submission" date="2019-01" db="EMBL/GenBank/DDBJ databases">
        <authorList>
            <consortium name="Pathogen Informatics"/>
        </authorList>
    </citation>
    <scope>NUCLEOTIDE SEQUENCE [LARGE SCALE GENOMIC DNA]</scope>
    <source>
        <strain evidence="5 6">NCTC10138</strain>
    </source>
</reference>
<dbReference type="SUPFAM" id="SSF55729">
    <property type="entry name" value="Acyl-CoA N-acyltransferases (Nat)"/>
    <property type="match status" value="1"/>
</dbReference>
<organism evidence="5 6">
    <name type="scientific">Haploplasma axanthum</name>
    <name type="common">Acholeplasma axanthum</name>
    <dbReference type="NCBI Taxonomy" id="29552"/>
    <lineage>
        <taxon>Bacteria</taxon>
        <taxon>Bacillati</taxon>
        <taxon>Mycoplasmatota</taxon>
        <taxon>Mollicutes</taxon>
        <taxon>Acholeplasmatales</taxon>
        <taxon>Acholeplasmataceae</taxon>
        <taxon>Haploplasma</taxon>
    </lineage>
</organism>
<keyword evidence="2" id="KW-0012">Acyltransferase</keyword>
<dbReference type="InterPro" id="IPR000182">
    <property type="entry name" value="GNAT_dom"/>
</dbReference>
<keyword evidence="1 5" id="KW-0808">Transferase</keyword>